<proteinExistence type="predicted"/>
<dbReference type="Pfam" id="PF06100">
    <property type="entry name" value="MCRA"/>
    <property type="match status" value="1"/>
</dbReference>
<dbReference type="PANTHER" id="PTHR37417">
    <property type="entry name" value="67 KDA MYOSIN-CROSS-REACTIVE ANTIGEN FAMILY PROTEIN (AFU_ORTHOLOGUE AFUA_5G09970)"/>
    <property type="match status" value="1"/>
</dbReference>
<protein>
    <submittedName>
        <fullName evidence="1">Oleate hydratase</fullName>
        <ecNumber evidence="1">4.2.1.53</ecNumber>
    </submittedName>
</protein>
<sequence length="591" mass="67297">MYYSNGNYEAFARPEKPKGVEKKSAYLVGSGLASLAAACFLVRDGQMKGERIHILEEMKLPGGACDGINDAQKGFIIRGGREMENHFECLWDLFRSIPSIETEGVSVLDEFYRLNKHDPNYSLMRASVNRGEDTHTDGKFALSDKAAMQIIKLFFTKDEDLYDKTINDVFDDEFYASNFWLYWQTMFAFEKWHSALEMKLYIQRFIHHIGGLPDFSALKFTKYNQYESLILPMVKYLEAHGVNFQYDTQVTNVIFEITGGKKIARQIVFKRGGKEETIDLIEDDLVFVTNGSCTENSSLGDDDHAPVMNTQPGEGGCWQLWKNIAKQDPSFGRPEKFCSNIHATNWESATVTTLDDRIPKYIEKMCKRDPFSGKVVTGGIITVKDSSWLMSYTLNRQPHFKEQPKNQLVVWVYGLYTDVPGDYVKKPMKECTGTEIVQEWLYHMGVPVAEIPEMAKTGAHCIPCMMPYITAFFMPRTEGDRPQVVPDGCVNFAFIGQFSNTVRDTVFTTEYSVRTAMEAVYTLLDVDRGVPEVFGSCYDVRVLLDSTAKMLDGRKLTDIKLPFIANLIEKKALKKVSGTVIEELLERYKLI</sequence>
<reference evidence="2" key="1">
    <citation type="journal article" date="2019" name="Int. J. Syst. Evol. Microbiol.">
        <title>The Global Catalogue of Microorganisms (GCM) 10K type strain sequencing project: providing services to taxonomists for standard genome sequencing and annotation.</title>
        <authorList>
            <consortium name="The Broad Institute Genomics Platform"/>
            <consortium name="The Broad Institute Genome Sequencing Center for Infectious Disease"/>
            <person name="Wu L."/>
            <person name="Ma J."/>
        </authorList>
    </citation>
    <scope>NUCLEOTIDE SEQUENCE [LARGE SCALE GENOMIC DNA]</scope>
    <source>
        <strain evidence="2">CCUG 59189</strain>
    </source>
</reference>
<dbReference type="InterPro" id="IPR036188">
    <property type="entry name" value="FAD/NAD-bd_sf"/>
</dbReference>
<dbReference type="EC" id="4.2.1.53" evidence="1"/>
<organism evidence="1 2">
    <name type="scientific">Paenibacillus puldeungensis</name>
    <dbReference type="NCBI Taxonomy" id="696536"/>
    <lineage>
        <taxon>Bacteria</taxon>
        <taxon>Bacillati</taxon>
        <taxon>Bacillota</taxon>
        <taxon>Bacilli</taxon>
        <taxon>Bacillales</taxon>
        <taxon>Paenibacillaceae</taxon>
        <taxon>Paenibacillus</taxon>
    </lineage>
</organism>
<dbReference type="PANTHER" id="PTHR37417:SF3">
    <property type="entry name" value="MYOSIN-CROSSREACTIVE PROTEIN"/>
    <property type="match status" value="1"/>
</dbReference>
<name>A0ABW3RRI3_9BACL</name>
<dbReference type="InterPro" id="IPR010354">
    <property type="entry name" value="Oleate_hydratase"/>
</dbReference>
<dbReference type="Proteomes" id="UP001597262">
    <property type="component" value="Unassembled WGS sequence"/>
</dbReference>
<dbReference type="NCBIfam" id="NF010584">
    <property type="entry name" value="PRK13977.1"/>
    <property type="match status" value="1"/>
</dbReference>
<dbReference type="SUPFAM" id="SSF51905">
    <property type="entry name" value="FAD/NAD(P)-binding domain"/>
    <property type="match status" value="1"/>
</dbReference>
<dbReference type="Gene3D" id="3.50.50.60">
    <property type="entry name" value="FAD/NAD(P)-binding domain"/>
    <property type="match status" value="2"/>
</dbReference>
<keyword evidence="2" id="KW-1185">Reference proteome</keyword>
<evidence type="ECO:0000313" key="2">
    <source>
        <dbReference type="Proteomes" id="UP001597262"/>
    </source>
</evidence>
<dbReference type="Gene3D" id="3.30.9.80">
    <property type="match status" value="1"/>
</dbReference>
<gene>
    <name evidence="1" type="ORF">ACFQ3W_01050</name>
</gene>
<dbReference type="RefSeq" id="WP_379315717.1">
    <property type="nucleotide sequence ID" value="NZ_JBHTLM010000001.1"/>
</dbReference>
<accession>A0ABW3RRI3</accession>
<keyword evidence="1" id="KW-0456">Lyase</keyword>
<evidence type="ECO:0000313" key="1">
    <source>
        <dbReference type="EMBL" id="MFD1174893.1"/>
    </source>
</evidence>
<dbReference type="EMBL" id="JBHTLM010000001">
    <property type="protein sequence ID" value="MFD1174893.1"/>
    <property type="molecule type" value="Genomic_DNA"/>
</dbReference>
<comment type="caution">
    <text evidence="1">The sequence shown here is derived from an EMBL/GenBank/DDBJ whole genome shotgun (WGS) entry which is preliminary data.</text>
</comment>
<dbReference type="GO" id="GO:0050151">
    <property type="term" value="F:oleate hydratase activity"/>
    <property type="evidence" value="ECO:0007669"/>
    <property type="project" value="UniProtKB-EC"/>
</dbReference>